<protein>
    <recommendedName>
        <fullName evidence="3">DnaA initiator-associating factor for replication initiation HobA</fullName>
    </recommendedName>
</protein>
<dbReference type="Pfam" id="PF12163">
    <property type="entry name" value="HobA"/>
    <property type="match status" value="1"/>
</dbReference>
<keyword evidence="2" id="KW-1185">Reference proteome</keyword>
<dbReference type="InterPro" id="IPR021011">
    <property type="entry name" value="HobA"/>
</dbReference>
<sequence length="172" mass="19789">MRLKEWLAALQKEGFLCLEPPRDCAPLLRATEHILKGGCVLIATDNQRAWLKTYALTHLNAHPMHPLIPVFDPLQSFQTYLRQSPDISLVRNTLDLVYQNYIFWYVGADNSQMARLALSVGKSLWWLLDNPKEGAICFESLDPLLDHKLLQLYRVFVRMVLESLLGQVNLND</sequence>
<gene>
    <name evidence="1" type="ORF">NHP190003_06740</name>
</gene>
<evidence type="ECO:0000313" key="2">
    <source>
        <dbReference type="Proteomes" id="UP000826775"/>
    </source>
</evidence>
<organism evidence="1 2">
    <name type="scientific">Helicobacter gastrocanis</name>
    <dbReference type="NCBI Taxonomy" id="2849641"/>
    <lineage>
        <taxon>Bacteria</taxon>
        <taxon>Pseudomonadati</taxon>
        <taxon>Campylobacterota</taxon>
        <taxon>Epsilonproteobacteria</taxon>
        <taxon>Campylobacterales</taxon>
        <taxon>Helicobacteraceae</taxon>
        <taxon>Helicobacter</taxon>
    </lineage>
</organism>
<dbReference type="Proteomes" id="UP000826775">
    <property type="component" value="Chromosome"/>
</dbReference>
<proteinExistence type="predicted"/>
<dbReference type="Gene3D" id="3.40.50.11670">
    <property type="entry name" value="DNA replication regulator HobA"/>
    <property type="match status" value="1"/>
</dbReference>
<evidence type="ECO:0000313" key="1">
    <source>
        <dbReference type="EMBL" id="BCZ17392.1"/>
    </source>
</evidence>
<dbReference type="EMBL" id="AP024814">
    <property type="protein sequence ID" value="BCZ17392.1"/>
    <property type="molecule type" value="Genomic_DNA"/>
</dbReference>
<evidence type="ECO:0008006" key="3">
    <source>
        <dbReference type="Google" id="ProtNLM"/>
    </source>
</evidence>
<accession>A0ABM7SA03</accession>
<reference evidence="1 2" key="1">
    <citation type="submission" date="2021-07" db="EMBL/GenBank/DDBJ databases">
        <title>Novel Helicobacter sp. Isolated from a dog.</title>
        <authorList>
            <person name="Rimbara E."/>
            <person name="Suzuki M."/>
        </authorList>
    </citation>
    <scope>NUCLEOTIDE SEQUENCE [LARGE SCALE GENOMIC DNA]</scope>
    <source>
        <strain evidence="2">NHP19-003</strain>
    </source>
</reference>
<dbReference type="InterPro" id="IPR038381">
    <property type="entry name" value="HobA_sf"/>
</dbReference>
<name>A0ABM7SA03_9HELI</name>